<name>A0AAX4K582_9TREE</name>
<reference evidence="1 2" key="1">
    <citation type="submission" date="2024-01" db="EMBL/GenBank/DDBJ databases">
        <title>Comparative genomics of Cryptococcus and Kwoniella reveals pathogenesis evolution and contrasting modes of karyotype evolution via chromosome fusion or intercentromeric recombination.</title>
        <authorList>
            <person name="Coelho M.A."/>
            <person name="David-Palma M."/>
            <person name="Shea T."/>
            <person name="Bowers K."/>
            <person name="McGinley-Smith S."/>
            <person name="Mohammad A.W."/>
            <person name="Gnirke A."/>
            <person name="Yurkov A.M."/>
            <person name="Nowrousian M."/>
            <person name="Sun S."/>
            <person name="Cuomo C.A."/>
            <person name="Heitman J."/>
        </authorList>
    </citation>
    <scope>NUCLEOTIDE SEQUENCE [LARGE SCALE GENOMIC DNA]</scope>
    <source>
        <strain evidence="1 2">CBS 6074</strain>
    </source>
</reference>
<evidence type="ECO:0000313" key="1">
    <source>
        <dbReference type="EMBL" id="WWC91903.1"/>
    </source>
</evidence>
<proteinExistence type="predicted"/>
<dbReference type="AlphaFoldDB" id="A0AAX4K582"/>
<dbReference type="Proteomes" id="UP001355207">
    <property type="component" value="Chromosome 9"/>
</dbReference>
<evidence type="ECO:0000313" key="2">
    <source>
        <dbReference type="Proteomes" id="UP001355207"/>
    </source>
</evidence>
<sequence length="170" mass="19439">MSANTGSSRSTQLARGTIPSTLGPNLMYTYSQKSSVKTAHRTDIDWRDARKPPSTYMSKVRSQYGLPPLLYIWSDDKRSDETYNAYFSRTEGDEAINSKIEALEKLVELNEERMSARENGFEASDEMQATVENDNKLFQSEGLPLDKEEVVKYFMVWEDQKSTLEENAII</sequence>
<dbReference type="EMBL" id="CP144106">
    <property type="protein sequence ID" value="WWC91903.1"/>
    <property type="molecule type" value="Genomic_DNA"/>
</dbReference>
<dbReference type="GeneID" id="91097521"/>
<gene>
    <name evidence="1" type="ORF">L201_006852</name>
</gene>
<dbReference type="RefSeq" id="XP_066078665.1">
    <property type="nucleotide sequence ID" value="XM_066222568.1"/>
</dbReference>
<protein>
    <submittedName>
        <fullName evidence="1">Uncharacterized protein</fullName>
    </submittedName>
</protein>
<organism evidence="1 2">
    <name type="scientific">Kwoniella dendrophila CBS 6074</name>
    <dbReference type="NCBI Taxonomy" id="1295534"/>
    <lineage>
        <taxon>Eukaryota</taxon>
        <taxon>Fungi</taxon>
        <taxon>Dikarya</taxon>
        <taxon>Basidiomycota</taxon>
        <taxon>Agaricomycotina</taxon>
        <taxon>Tremellomycetes</taxon>
        <taxon>Tremellales</taxon>
        <taxon>Cryptococcaceae</taxon>
        <taxon>Kwoniella</taxon>
    </lineage>
</organism>
<keyword evidence="2" id="KW-1185">Reference proteome</keyword>
<accession>A0AAX4K582</accession>